<proteinExistence type="predicted"/>
<dbReference type="EMBL" id="JAACJJ010000057">
    <property type="protein sequence ID" value="KAF5310730.1"/>
    <property type="molecule type" value="Genomic_DNA"/>
</dbReference>
<keyword evidence="2" id="KW-1185">Reference proteome</keyword>
<gene>
    <name evidence="1" type="ORF">D9619_007660</name>
</gene>
<sequence>MSIGQDGHQHWRQRALGVLYLSMASLNPQNFLTMKQEAVEIHPFPAGTCGVFYFHHVEGDDINSQLRFRLCHTTDEFANGSDLLLPDGHTWSRSLRYMARARRSFAPLLTLLTAEFSISRVQVDPNLTSHRVVTTLSPQDLVSEGQLVFDISGTTRANYTPDSTRRKDRTDYVRLIYHYVGLDHLPFPPGSDLCLPSGDPWFYSSHDLRYSIILPPLANVLYQDGLFKRPDTSLGHLFSTCRAIGPQWRCRLTLLLNLYLSGSTFGTQNRPSKVAIEDAYWCNSKNTLTENNRQEQRTLAPSYSSAF</sequence>
<reference evidence="1 2" key="1">
    <citation type="journal article" date="2020" name="ISME J.">
        <title>Uncovering the hidden diversity of litter-decomposition mechanisms in mushroom-forming fungi.</title>
        <authorList>
            <person name="Floudas D."/>
            <person name="Bentzer J."/>
            <person name="Ahren D."/>
            <person name="Johansson T."/>
            <person name="Persson P."/>
            <person name="Tunlid A."/>
        </authorList>
    </citation>
    <scope>NUCLEOTIDE SEQUENCE [LARGE SCALE GENOMIC DNA]</scope>
    <source>
        <strain evidence="1 2">CBS 101986</strain>
    </source>
</reference>
<name>A0A8H5ATC7_9AGAR</name>
<dbReference type="Proteomes" id="UP000567179">
    <property type="component" value="Unassembled WGS sequence"/>
</dbReference>
<dbReference type="OrthoDB" id="3067792at2759"/>
<evidence type="ECO:0000313" key="1">
    <source>
        <dbReference type="EMBL" id="KAF5310730.1"/>
    </source>
</evidence>
<evidence type="ECO:0000313" key="2">
    <source>
        <dbReference type="Proteomes" id="UP000567179"/>
    </source>
</evidence>
<dbReference type="AlphaFoldDB" id="A0A8H5ATC7"/>
<protein>
    <submittedName>
        <fullName evidence="1">Uncharacterized protein</fullName>
    </submittedName>
</protein>
<organism evidence="1 2">
    <name type="scientific">Psilocybe cf. subviscida</name>
    <dbReference type="NCBI Taxonomy" id="2480587"/>
    <lineage>
        <taxon>Eukaryota</taxon>
        <taxon>Fungi</taxon>
        <taxon>Dikarya</taxon>
        <taxon>Basidiomycota</taxon>
        <taxon>Agaricomycotina</taxon>
        <taxon>Agaricomycetes</taxon>
        <taxon>Agaricomycetidae</taxon>
        <taxon>Agaricales</taxon>
        <taxon>Agaricineae</taxon>
        <taxon>Strophariaceae</taxon>
        <taxon>Psilocybe</taxon>
    </lineage>
</organism>
<accession>A0A8H5ATC7</accession>
<comment type="caution">
    <text evidence="1">The sequence shown here is derived from an EMBL/GenBank/DDBJ whole genome shotgun (WGS) entry which is preliminary data.</text>
</comment>